<dbReference type="AlphaFoldDB" id="A0A1C7N0K0"/>
<proteinExistence type="predicted"/>
<dbReference type="InParanoid" id="A0A1C7N0K0"/>
<dbReference type="OrthoDB" id="2265579at2759"/>
<sequence length="197" mass="22793">MHARNPQLTFDQIKERKERGISVFIPAIKSALIQEAKYNHSFSKAEILYGYLTEAVVHRTDPERHRGDINCLRRAIGVMTRYAPNPDKALFYAYHFFAEFGPPFRTPSSEMIVLTNLLFAYSLAGTEEAMRNAVDIIRLAIEIGVFRIDPKGYDDVLAEREQFKHPLDVFETICQRPLQHQRLMFNADKSDLIPVHR</sequence>
<comment type="caution">
    <text evidence="1">The sequence shown here is derived from an EMBL/GenBank/DDBJ whole genome shotgun (WGS) entry which is preliminary data.</text>
</comment>
<accession>A0A1C7N0K0</accession>
<name>A0A1C7N0K0_9FUNG</name>
<evidence type="ECO:0000313" key="1">
    <source>
        <dbReference type="EMBL" id="OBZ82196.1"/>
    </source>
</evidence>
<reference evidence="1 2" key="1">
    <citation type="submission" date="2016-03" db="EMBL/GenBank/DDBJ databases">
        <title>Choanephora cucurbitarum.</title>
        <authorList>
            <person name="Min B."/>
            <person name="Park H."/>
            <person name="Park J.-H."/>
            <person name="Shin H.-D."/>
            <person name="Choi I.-G."/>
        </authorList>
    </citation>
    <scope>NUCLEOTIDE SEQUENCE [LARGE SCALE GENOMIC DNA]</scope>
    <source>
        <strain evidence="1 2">KUS-F28377</strain>
    </source>
</reference>
<dbReference type="EMBL" id="LUGH01000929">
    <property type="protein sequence ID" value="OBZ82196.1"/>
    <property type="molecule type" value="Genomic_DNA"/>
</dbReference>
<protein>
    <submittedName>
        <fullName evidence="1">Uncharacterized protein</fullName>
    </submittedName>
</protein>
<dbReference type="Proteomes" id="UP000093000">
    <property type="component" value="Unassembled WGS sequence"/>
</dbReference>
<evidence type="ECO:0000313" key="2">
    <source>
        <dbReference type="Proteomes" id="UP000093000"/>
    </source>
</evidence>
<gene>
    <name evidence="1" type="ORF">A0J61_09756</name>
</gene>
<organism evidence="1 2">
    <name type="scientific">Choanephora cucurbitarum</name>
    <dbReference type="NCBI Taxonomy" id="101091"/>
    <lineage>
        <taxon>Eukaryota</taxon>
        <taxon>Fungi</taxon>
        <taxon>Fungi incertae sedis</taxon>
        <taxon>Mucoromycota</taxon>
        <taxon>Mucoromycotina</taxon>
        <taxon>Mucoromycetes</taxon>
        <taxon>Mucorales</taxon>
        <taxon>Mucorineae</taxon>
        <taxon>Choanephoraceae</taxon>
        <taxon>Choanephoroideae</taxon>
        <taxon>Choanephora</taxon>
    </lineage>
</organism>
<keyword evidence="2" id="KW-1185">Reference proteome</keyword>